<dbReference type="CDD" id="cd06170">
    <property type="entry name" value="LuxR_C_like"/>
    <property type="match status" value="1"/>
</dbReference>
<evidence type="ECO:0000313" key="8">
    <source>
        <dbReference type="EMBL" id="NUW35919.1"/>
    </source>
</evidence>
<name>A0A7Y6IFM6_9ACTN</name>
<keyword evidence="4" id="KW-0804">Transcription</keyword>
<dbReference type="SUPFAM" id="SSF46894">
    <property type="entry name" value="C-terminal effector domain of the bipartite response regulators"/>
    <property type="match status" value="1"/>
</dbReference>
<dbReference type="InterPro" id="IPR039420">
    <property type="entry name" value="WalR-like"/>
</dbReference>
<accession>A0A7Y6IFM6</accession>
<dbReference type="RefSeq" id="WP_175593376.1">
    <property type="nucleotide sequence ID" value="NZ_JABWGN010000013.1"/>
</dbReference>
<keyword evidence="3" id="KW-0238">DNA-binding</keyword>
<dbReference type="Gene3D" id="3.40.50.2300">
    <property type="match status" value="1"/>
</dbReference>
<dbReference type="PROSITE" id="PS00622">
    <property type="entry name" value="HTH_LUXR_1"/>
    <property type="match status" value="1"/>
</dbReference>
<evidence type="ECO:0000256" key="1">
    <source>
        <dbReference type="ARBA" id="ARBA00022553"/>
    </source>
</evidence>
<keyword evidence="1 5" id="KW-0597">Phosphoprotein</keyword>
<protein>
    <submittedName>
        <fullName evidence="8">Response regulator transcription factor</fullName>
    </submittedName>
</protein>
<dbReference type="SUPFAM" id="SSF52172">
    <property type="entry name" value="CheY-like"/>
    <property type="match status" value="1"/>
</dbReference>
<evidence type="ECO:0000256" key="4">
    <source>
        <dbReference type="ARBA" id="ARBA00023163"/>
    </source>
</evidence>
<feature type="domain" description="HTH luxR-type" evidence="6">
    <location>
        <begin position="137"/>
        <end position="202"/>
    </location>
</feature>
<evidence type="ECO:0000259" key="6">
    <source>
        <dbReference type="PROSITE" id="PS50043"/>
    </source>
</evidence>
<dbReference type="InterPro" id="IPR001789">
    <property type="entry name" value="Sig_transdc_resp-reg_receiver"/>
</dbReference>
<evidence type="ECO:0000256" key="2">
    <source>
        <dbReference type="ARBA" id="ARBA00023015"/>
    </source>
</evidence>
<feature type="domain" description="Response regulatory" evidence="7">
    <location>
        <begin position="3"/>
        <end position="119"/>
    </location>
</feature>
<dbReference type="PANTHER" id="PTHR43214">
    <property type="entry name" value="TWO-COMPONENT RESPONSE REGULATOR"/>
    <property type="match status" value="1"/>
</dbReference>
<comment type="caution">
    <text evidence="8">The sequence shown here is derived from an EMBL/GenBank/DDBJ whole genome shotgun (WGS) entry which is preliminary data.</text>
</comment>
<dbReference type="PROSITE" id="PS50043">
    <property type="entry name" value="HTH_LUXR_2"/>
    <property type="match status" value="1"/>
</dbReference>
<organism evidence="8 9">
    <name type="scientific">Nonomuraea montanisoli</name>
    <dbReference type="NCBI Taxonomy" id="2741721"/>
    <lineage>
        <taxon>Bacteria</taxon>
        <taxon>Bacillati</taxon>
        <taxon>Actinomycetota</taxon>
        <taxon>Actinomycetes</taxon>
        <taxon>Streptosporangiales</taxon>
        <taxon>Streptosporangiaceae</taxon>
        <taxon>Nonomuraea</taxon>
    </lineage>
</organism>
<dbReference type="InterPro" id="IPR011006">
    <property type="entry name" value="CheY-like_superfamily"/>
</dbReference>
<dbReference type="InterPro" id="IPR058245">
    <property type="entry name" value="NreC/VraR/RcsB-like_REC"/>
</dbReference>
<dbReference type="SMART" id="SM00448">
    <property type="entry name" value="REC"/>
    <property type="match status" value="1"/>
</dbReference>
<dbReference type="EMBL" id="JABWGN010000013">
    <property type="protein sequence ID" value="NUW35919.1"/>
    <property type="molecule type" value="Genomic_DNA"/>
</dbReference>
<keyword evidence="2" id="KW-0805">Transcription regulation</keyword>
<gene>
    <name evidence="8" type="ORF">HTZ77_31540</name>
</gene>
<evidence type="ECO:0000259" key="7">
    <source>
        <dbReference type="PROSITE" id="PS50110"/>
    </source>
</evidence>
<dbReference type="AlphaFoldDB" id="A0A7Y6IFM6"/>
<dbReference type="Pfam" id="PF00196">
    <property type="entry name" value="GerE"/>
    <property type="match status" value="1"/>
</dbReference>
<sequence length="207" mass="21590">MIRVVLVDDHPVVRSGIRAMLAGQPDVELVGEAATGEDGVELARRLAPDVVLMDLQLGAGIHGSEATRRIVALGGPRVLVLTTFDTDADILAAIDAGATGYLLKDAPSGDLHTAIRSAAAGSSTLAPSVAFRLLGRVRAPDATLTPRELEVLGHVAAGLGNRQISREMFLSETTVKTHLVHIYAKLGVDSRTAAVAAAIRKGLIRPS</sequence>
<evidence type="ECO:0000256" key="3">
    <source>
        <dbReference type="ARBA" id="ARBA00023125"/>
    </source>
</evidence>
<dbReference type="InterPro" id="IPR016032">
    <property type="entry name" value="Sig_transdc_resp-reg_C-effctor"/>
</dbReference>
<evidence type="ECO:0000256" key="5">
    <source>
        <dbReference type="PROSITE-ProRule" id="PRU00169"/>
    </source>
</evidence>
<dbReference type="InterPro" id="IPR000792">
    <property type="entry name" value="Tscrpt_reg_LuxR_C"/>
</dbReference>
<dbReference type="Proteomes" id="UP000586042">
    <property type="component" value="Unassembled WGS sequence"/>
</dbReference>
<proteinExistence type="predicted"/>
<dbReference type="GO" id="GO:0000160">
    <property type="term" value="P:phosphorelay signal transduction system"/>
    <property type="evidence" value="ECO:0007669"/>
    <property type="project" value="InterPro"/>
</dbReference>
<dbReference type="PROSITE" id="PS50110">
    <property type="entry name" value="RESPONSE_REGULATORY"/>
    <property type="match status" value="1"/>
</dbReference>
<feature type="modified residue" description="4-aspartylphosphate" evidence="5">
    <location>
        <position position="54"/>
    </location>
</feature>
<dbReference type="PRINTS" id="PR00038">
    <property type="entry name" value="HTHLUXR"/>
</dbReference>
<dbReference type="GO" id="GO:0003677">
    <property type="term" value="F:DNA binding"/>
    <property type="evidence" value="ECO:0007669"/>
    <property type="project" value="UniProtKB-KW"/>
</dbReference>
<dbReference type="GO" id="GO:0006355">
    <property type="term" value="P:regulation of DNA-templated transcription"/>
    <property type="evidence" value="ECO:0007669"/>
    <property type="project" value="InterPro"/>
</dbReference>
<dbReference type="SMART" id="SM00421">
    <property type="entry name" value="HTH_LUXR"/>
    <property type="match status" value="1"/>
</dbReference>
<dbReference type="PANTHER" id="PTHR43214:SF24">
    <property type="entry name" value="TRANSCRIPTIONAL REGULATORY PROTEIN NARL-RELATED"/>
    <property type="match status" value="1"/>
</dbReference>
<dbReference type="Pfam" id="PF00072">
    <property type="entry name" value="Response_reg"/>
    <property type="match status" value="1"/>
</dbReference>
<evidence type="ECO:0000313" key="9">
    <source>
        <dbReference type="Proteomes" id="UP000586042"/>
    </source>
</evidence>
<reference evidence="8 9" key="1">
    <citation type="submission" date="2020-06" db="EMBL/GenBank/DDBJ databases">
        <title>Nonomuraea sp. SMC257, a novel actinomycete isolated from soil.</title>
        <authorList>
            <person name="Chanama M."/>
        </authorList>
    </citation>
    <scope>NUCLEOTIDE SEQUENCE [LARGE SCALE GENOMIC DNA]</scope>
    <source>
        <strain evidence="8 9">SMC257</strain>
    </source>
</reference>
<dbReference type="CDD" id="cd17535">
    <property type="entry name" value="REC_NarL-like"/>
    <property type="match status" value="1"/>
</dbReference>
<keyword evidence="9" id="KW-1185">Reference proteome</keyword>